<dbReference type="GO" id="GO:0032982">
    <property type="term" value="C:myosin filament"/>
    <property type="evidence" value="ECO:0007669"/>
    <property type="project" value="TreeGrafter"/>
</dbReference>
<feature type="compositionally biased region" description="Basic residues" evidence="2">
    <location>
        <begin position="438"/>
        <end position="451"/>
    </location>
</feature>
<dbReference type="PANTHER" id="PTHR45615">
    <property type="entry name" value="MYOSIN HEAVY CHAIN, NON-MUSCLE"/>
    <property type="match status" value="1"/>
</dbReference>
<feature type="non-terminal residue" evidence="3">
    <location>
        <position position="1"/>
    </location>
</feature>
<feature type="compositionally biased region" description="Polar residues" evidence="2">
    <location>
        <begin position="462"/>
        <end position="478"/>
    </location>
</feature>
<sequence length="1064" mass="110472">TPRQAHSLISEKALHHNRLLYVVGAAQQRSRRALPASTTAFSPSRHMSPAKRTGKSSGKAPSTTPPVSPSSMSPTDLRALAQALFDQVQTLTAELQTAQDAQDQAASLHATQLQTLRAQVHDQAMEIQGWEHRAASRSQDLRLLLADQAVEIRDLTGRLDRASRQRDVMRDDNDHLLREMALAGSEIHQLQSRIHDLERDLEDSQTARAAADVSLDRLRDELRLTQEEVVTNDYVGSTHGGSALGSARGGSPAPNPPPSSPDVALAQLSEELQDTKESLERASAGRDYALEEFVRMTRSRDEIQAKLANSELQRDKAATEWADAKRTQTELESKLRRTSDKLKEADATTAKLQDQLSAAQTQQQQLILERDRGLSERDLARQRLALVTAAVSDPLPPLSGPSQAASVSAPLPTVSGADSSAAKRPRSASPAPSTGSFRPHKQARASPKTKPKTTPVSKSAPQAGSTSKSAPQAGSTSVSKAGSTPASKTSASPSKLGAGSKSGSTARSKSTSASKTGSAATSKSGSGPQTGSTASKTGPVATSKAGVGSKAGSTAATSKSGSGPKTGSTASKTGSVAPSKTGSAVSKSRSTAKTGSTSKTGSTAGPSVTTPAVPRPASIGHPPARAGPGKGKAKRVIPPGCGLGSSEDDEDEESDWSDGSGPPYRSSSKHTSSSGPYPFTLSDEGNDDDDHDDGSPEDSEEAQAAEDALEEDTRRALSQSRSEARRRSLSTPPPQVAGTAGSGGDTAGSAIQVDSDGGSGSDGGRGSPRGGGLLGSGGGGSPGGGSPGSGGGGSPHGGGSPGSPHGGGSPGSPHGGGSPGSSHGGGSPGSVLIPAPPNSSLPGMLPVAPFGPDAAFIPGRRAPVAFATRGIKPWSAKKLNRVAVISMKITVLFPELPFRAEWIFPRTADAIPRAGPLVEELTSAAPWDTLVATPVDPVSFRGDVRGRLGVFVRAFRDFASKHRVAIWEGTHRFPISRNQLQGSTWLSNFNKQRGNRRSHAGRAWKRVLVILVLAIQDCWCDVDILLDPSFLHLPRRGDKVAWFPGSVSRQANLEDPNLHRPEPT</sequence>
<feature type="compositionally biased region" description="Low complexity" evidence="2">
    <location>
        <begin position="586"/>
        <end position="605"/>
    </location>
</feature>
<feature type="compositionally biased region" description="Polar residues" evidence="2">
    <location>
        <begin position="576"/>
        <end position="585"/>
    </location>
</feature>
<feature type="compositionally biased region" description="Acidic residues" evidence="2">
    <location>
        <begin position="684"/>
        <end position="710"/>
    </location>
</feature>
<feature type="compositionally biased region" description="Low complexity" evidence="2">
    <location>
        <begin position="479"/>
        <end position="527"/>
    </location>
</feature>
<feature type="coiled-coil region" evidence="1">
    <location>
        <begin position="145"/>
        <end position="228"/>
    </location>
</feature>
<evidence type="ECO:0000313" key="3">
    <source>
        <dbReference type="EMBL" id="KAF4141692.1"/>
    </source>
</evidence>
<evidence type="ECO:0000256" key="1">
    <source>
        <dbReference type="SAM" id="Coils"/>
    </source>
</evidence>
<accession>A0A8S9UQP9</accession>
<feature type="compositionally biased region" description="Polar residues" evidence="2">
    <location>
        <begin position="665"/>
        <end position="675"/>
    </location>
</feature>
<dbReference type="GO" id="GO:0016460">
    <property type="term" value="C:myosin II complex"/>
    <property type="evidence" value="ECO:0007669"/>
    <property type="project" value="TreeGrafter"/>
</dbReference>
<proteinExistence type="predicted"/>
<feature type="region of interest" description="Disordered" evidence="2">
    <location>
        <begin position="27"/>
        <end position="74"/>
    </location>
</feature>
<organism evidence="3 4">
    <name type="scientific">Phytophthora infestans</name>
    <name type="common">Potato late blight agent</name>
    <name type="synonym">Botrytis infestans</name>
    <dbReference type="NCBI Taxonomy" id="4787"/>
    <lineage>
        <taxon>Eukaryota</taxon>
        <taxon>Sar</taxon>
        <taxon>Stramenopiles</taxon>
        <taxon>Oomycota</taxon>
        <taxon>Peronosporomycetes</taxon>
        <taxon>Peronosporales</taxon>
        <taxon>Peronosporaceae</taxon>
        <taxon>Phytophthora</taxon>
    </lineage>
</organism>
<name>A0A8S9UQP9_PHYIN</name>
<dbReference type="EMBL" id="JAACNO010001283">
    <property type="protein sequence ID" value="KAF4141692.1"/>
    <property type="molecule type" value="Genomic_DNA"/>
</dbReference>
<evidence type="ECO:0000256" key="2">
    <source>
        <dbReference type="SAM" id="MobiDB-lite"/>
    </source>
</evidence>
<gene>
    <name evidence="3" type="ORF">GN958_ATG09117</name>
</gene>
<dbReference type="Proteomes" id="UP000704712">
    <property type="component" value="Unassembled WGS sequence"/>
</dbReference>
<dbReference type="GO" id="GO:0000146">
    <property type="term" value="F:microfilament motor activity"/>
    <property type="evidence" value="ECO:0007669"/>
    <property type="project" value="TreeGrafter"/>
</dbReference>
<feature type="compositionally biased region" description="Low complexity" evidence="2">
    <location>
        <begin position="452"/>
        <end position="461"/>
    </location>
</feature>
<feature type="compositionally biased region" description="Acidic residues" evidence="2">
    <location>
        <begin position="646"/>
        <end position="656"/>
    </location>
</feature>
<dbReference type="Gene3D" id="1.10.287.1490">
    <property type="match status" value="1"/>
</dbReference>
<dbReference type="GO" id="GO:0051015">
    <property type="term" value="F:actin filament binding"/>
    <property type="evidence" value="ECO:0007669"/>
    <property type="project" value="TreeGrafter"/>
</dbReference>
<dbReference type="AlphaFoldDB" id="A0A8S9UQP9"/>
<feature type="region of interest" description="Disordered" evidence="2">
    <location>
        <begin position="233"/>
        <end position="262"/>
    </location>
</feature>
<dbReference type="GO" id="GO:0110085">
    <property type="term" value="C:mitotic actomyosin contractile ring"/>
    <property type="evidence" value="ECO:0007669"/>
    <property type="project" value="TreeGrafter"/>
</dbReference>
<protein>
    <submittedName>
        <fullName evidence="3">Uncharacterized protein</fullName>
    </submittedName>
</protein>
<feature type="compositionally biased region" description="Gly residues" evidence="2">
    <location>
        <begin position="757"/>
        <end position="828"/>
    </location>
</feature>
<feature type="non-terminal residue" evidence="3">
    <location>
        <position position="1064"/>
    </location>
</feature>
<dbReference type="PANTHER" id="PTHR45615:SF40">
    <property type="entry name" value="MYOSIN HEAVY CHAIN, NON-MUSCLE"/>
    <property type="match status" value="1"/>
</dbReference>
<feature type="coiled-coil region" evidence="1">
    <location>
        <begin position="265"/>
        <end position="362"/>
    </location>
</feature>
<feature type="compositionally biased region" description="Low complexity" evidence="2">
    <location>
        <begin position="541"/>
        <end position="575"/>
    </location>
</feature>
<feature type="region of interest" description="Disordered" evidence="2">
    <location>
        <begin position="392"/>
        <end position="837"/>
    </location>
</feature>
<keyword evidence="1" id="KW-0175">Coiled coil</keyword>
<evidence type="ECO:0000313" key="4">
    <source>
        <dbReference type="Proteomes" id="UP000704712"/>
    </source>
</evidence>
<reference evidence="3" key="1">
    <citation type="submission" date="2020-03" db="EMBL/GenBank/DDBJ databases">
        <title>Hybrid Assembly of Korean Phytophthora infestans isolates.</title>
        <authorList>
            <person name="Prokchorchik M."/>
            <person name="Lee Y."/>
            <person name="Seo J."/>
            <person name="Cho J.-H."/>
            <person name="Park Y.-E."/>
            <person name="Jang D.-C."/>
            <person name="Im J.-S."/>
            <person name="Choi J.-G."/>
            <person name="Park H.-J."/>
            <person name="Lee G.-B."/>
            <person name="Lee Y.-G."/>
            <person name="Hong S.-Y."/>
            <person name="Cho K."/>
            <person name="Sohn K.H."/>
        </authorList>
    </citation>
    <scope>NUCLEOTIDE SEQUENCE</scope>
    <source>
        <strain evidence="3">KR_2_A2</strain>
    </source>
</reference>
<dbReference type="GO" id="GO:1902404">
    <property type="term" value="P:mitotic actomyosin contractile ring contraction"/>
    <property type="evidence" value="ECO:0007669"/>
    <property type="project" value="TreeGrafter"/>
</dbReference>
<feature type="compositionally biased region" description="Low complexity" evidence="2">
    <location>
        <begin position="417"/>
        <end position="433"/>
    </location>
</feature>
<comment type="caution">
    <text evidence="3">The sequence shown here is derived from an EMBL/GenBank/DDBJ whole genome shotgun (WGS) entry which is preliminary data.</text>
</comment>